<sequence>MSTLLPGRRRAAQVWCAVAVLAAAATGCGGSTTPAPASGTASAGGILSVGVTASLGRMTSLNPLADNLYGSWIARQLIYPALVQLNGTKLEPSWATKWDVSGGGRVYTFHLQPGTWSDGKPLTAHDAAWTAEFELKNAGGAAGLVSFALEGIKSVKATDDTTLVVTYAEPVAESVLTLLANFHVLPKHVYEPHAGGDGSKVLAFRPEDKLPVVSGGPFTVTEFAGDGTTIFEPNKGYFGAKPKVGAVGLQVFQNDEGLAQALRAGTVAWGYGGGSAVAASVKGAAGLDVVTSPSQEVALLNINTNPKKPDHPELREVRVRGAMSLALDRAQLVEVVLNGYGRPGRSVLAPFQDEWIPKDLQPDAHDPAAANKILDDLGYKRGSDGVRRTPKGERMAYTVVVWKEISRVAEILQKNLAEIGVELKPDIASDYTAAVTAPGGKYLDFDLAYSYWTLSPDPGGMLRVYSCDSWGSVNFAGFCDKDFDALLNKQRGMLDPAARAGAVGTLQKTLLRDTRAVLPLYHAETVHVVRKGWSGIETQRFGPGLWTQIQQGS</sequence>
<reference evidence="5 6" key="1">
    <citation type="submission" date="2024-10" db="EMBL/GenBank/DDBJ databases">
        <title>The Natural Products Discovery Center: Release of the First 8490 Sequenced Strains for Exploring Actinobacteria Biosynthetic Diversity.</title>
        <authorList>
            <person name="Kalkreuter E."/>
            <person name="Kautsar S.A."/>
            <person name="Yang D."/>
            <person name="Bader C.D."/>
            <person name="Teijaro C.N."/>
            <person name="Fluegel L."/>
            <person name="Davis C.M."/>
            <person name="Simpson J.R."/>
            <person name="Lauterbach L."/>
            <person name="Steele A.D."/>
            <person name="Gui C."/>
            <person name="Meng S."/>
            <person name="Li G."/>
            <person name="Viehrig K."/>
            <person name="Ye F."/>
            <person name="Su P."/>
            <person name="Kiefer A.F."/>
            <person name="Nichols A."/>
            <person name="Cepeda A.J."/>
            <person name="Yan W."/>
            <person name="Fan B."/>
            <person name="Jiang Y."/>
            <person name="Adhikari A."/>
            <person name="Zheng C.-J."/>
            <person name="Schuster L."/>
            <person name="Cowan T.M."/>
            <person name="Smanski M.J."/>
            <person name="Chevrette M.G."/>
            <person name="De Carvalho L.P.S."/>
            <person name="Shen B."/>
        </authorList>
    </citation>
    <scope>NUCLEOTIDE SEQUENCE [LARGE SCALE GENOMIC DNA]</scope>
    <source>
        <strain evidence="5 6">NPDC050545</strain>
    </source>
</reference>
<accession>A0ABW7Z3Q7</accession>
<gene>
    <name evidence="5" type="ORF">ACIBG2_35900</name>
</gene>
<evidence type="ECO:0000256" key="3">
    <source>
        <dbReference type="ARBA" id="ARBA00022729"/>
    </source>
</evidence>
<evidence type="ECO:0000259" key="4">
    <source>
        <dbReference type="Pfam" id="PF00496"/>
    </source>
</evidence>
<dbReference type="Gene3D" id="3.10.105.10">
    <property type="entry name" value="Dipeptide-binding Protein, Domain 3"/>
    <property type="match status" value="1"/>
</dbReference>
<dbReference type="InterPro" id="IPR000914">
    <property type="entry name" value="SBP_5_dom"/>
</dbReference>
<dbReference type="PANTHER" id="PTHR30290">
    <property type="entry name" value="PERIPLASMIC BINDING COMPONENT OF ABC TRANSPORTER"/>
    <property type="match status" value="1"/>
</dbReference>
<protein>
    <submittedName>
        <fullName evidence="5">ABC transporter substrate-binding protein</fullName>
    </submittedName>
</protein>
<dbReference type="PANTHER" id="PTHR30290:SF9">
    <property type="entry name" value="OLIGOPEPTIDE-BINDING PROTEIN APPA"/>
    <property type="match status" value="1"/>
</dbReference>
<name>A0ABW7Z3Q7_9ACTN</name>
<dbReference type="CDD" id="cd08513">
    <property type="entry name" value="PBP2_thermophilic_Hb8_like"/>
    <property type="match status" value="1"/>
</dbReference>
<comment type="similarity">
    <text evidence="1">Belongs to the bacterial solute-binding protein 5 family.</text>
</comment>
<comment type="caution">
    <text evidence="5">The sequence shown here is derived from an EMBL/GenBank/DDBJ whole genome shotgun (WGS) entry which is preliminary data.</text>
</comment>
<evidence type="ECO:0000313" key="5">
    <source>
        <dbReference type="EMBL" id="MFI6502810.1"/>
    </source>
</evidence>
<dbReference type="InterPro" id="IPR030678">
    <property type="entry name" value="Peptide/Ni-bd"/>
</dbReference>
<evidence type="ECO:0000256" key="1">
    <source>
        <dbReference type="ARBA" id="ARBA00005695"/>
    </source>
</evidence>
<proteinExistence type="inferred from homology"/>
<dbReference type="RefSeq" id="WP_397088359.1">
    <property type="nucleotide sequence ID" value="NZ_JBITGY010000010.1"/>
</dbReference>
<dbReference type="InterPro" id="IPR039424">
    <property type="entry name" value="SBP_5"/>
</dbReference>
<dbReference type="SUPFAM" id="SSF53850">
    <property type="entry name" value="Periplasmic binding protein-like II"/>
    <property type="match status" value="1"/>
</dbReference>
<dbReference type="PIRSF" id="PIRSF002741">
    <property type="entry name" value="MppA"/>
    <property type="match status" value="1"/>
</dbReference>
<dbReference type="EMBL" id="JBITGY010000010">
    <property type="protein sequence ID" value="MFI6502810.1"/>
    <property type="molecule type" value="Genomic_DNA"/>
</dbReference>
<dbReference type="Proteomes" id="UP001612741">
    <property type="component" value="Unassembled WGS sequence"/>
</dbReference>
<organism evidence="5 6">
    <name type="scientific">Nonomuraea typhae</name>
    <dbReference type="NCBI Taxonomy" id="2603600"/>
    <lineage>
        <taxon>Bacteria</taxon>
        <taxon>Bacillati</taxon>
        <taxon>Actinomycetota</taxon>
        <taxon>Actinomycetes</taxon>
        <taxon>Streptosporangiales</taxon>
        <taxon>Streptosporangiaceae</taxon>
        <taxon>Nonomuraea</taxon>
    </lineage>
</organism>
<evidence type="ECO:0000256" key="2">
    <source>
        <dbReference type="ARBA" id="ARBA00022448"/>
    </source>
</evidence>
<feature type="domain" description="Solute-binding protein family 5" evidence="4">
    <location>
        <begin position="89"/>
        <end position="464"/>
    </location>
</feature>
<evidence type="ECO:0000313" key="6">
    <source>
        <dbReference type="Proteomes" id="UP001612741"/>
    </source>
</evidence>
<keyword evidence="6" id="KW-1185">Reference proteome</keyword>
<dbReference type="Gene3D" id="3.40.190.10">
    <property type="entry name" value="Periplasmic binding protein-like II"/>
    <property type="match status" value="1"/>
</dbReference>
<dbReference type="Pfam" id="PF00496">
    <property type="entry name" value="SBP_bac_5"/>
    <property type="match status" value="1"/>
</dbReference>
<keyword evidence="2" id="KW-0813">Transport</keyword>
<keyword evidence="3" id="KW-0732">Signal</keyword>